<evidence type="ECO:0000259" key="1">
    <source>
        <dbReference type="PROSITE" id="PS51412"/>
    </source>
</evidence>
<dbReference type="PROSITE" id="PS51412">
    <property type="entry name" value="MACPF_2"/>
    <property type="match status" value="1"/>
</dbReference>
<name>A0AAD6YNI9_9AGAR</name>
<dbReference type="InterPro" id="IPR054586">
    <property type="entry name" value="MACPF_1_fungal"/>
</dbReference>
<reference evidence="2" key="1">
    <citation type="submission" date="2023-03" db="EMBL/GenBank/DDBJ databases">
        <title>Massive genome expansion in bonnet fungi (Mycena s.s.) driven by repeated elements and novel gene families across ecological guilds.</title>
        <authorList>
            <consortium name="Lawrence Berkeley National Laboratory"/>
            <person name="Harder C.B."/>
            <person name="Miyauchi S."/>
            <person name="Viragh M."/>
            <person name="Kuo A."/>
            <person name="Thoen E."/>
            <person name="Andreopoulos B."/>
            <person name="Lu D."/>
            <person name="Skrede I."/>
            <person name="Drula E."/>
            <person name="Henrissat B."/>
            <person name="Morin E."/>
            <person name="Kohler A."/>
            <person name="Barry K."/>
            <person name="LaButti K."/>
            <person name="Morin E."/>
            <person name="Salamov A."/>
            <person name="Lipzen A."/>
            <person name="Mereny Z."/>
            <person name="Hegedus B."/>
            <person name="Baldrian P."/>
            <person name="Stursova M."/>
            <person name="Weitz H."/>
            <person name="Taylor A."/>
            <person name="Grigoriev I.V."/>
            <person name="Nagy L.G."/>
            <person name="Martin F."/>
            <person name="Kauserud H."/>
        </authorList>
    </citation>
    <scope>NUCLEOTIDE SEQUENCE</scope>
    <source>
        <strain evidence="2">9144</strain>
    </source>
</reference>
<dbReference type="EMBL" id="JARJCW010000005">
    <property type="protein sequence ID" value="KAJ7224576.1"/>
    <property type="molecule type" value="Genomic_DNA"/>
</dbReference>
<evidence type="ECO:0000313" key="3">
    <source>
        <dbReference type="Proteomes" id="UP001219525"/>
    </source>
</evidence>
<dbReference type="AlphaFoldDB" id="A0AAD6YNI9"/>
<feature type="non-terminal residue" evidence="2">
    <location>
        <position position="1"/>
    </location>
</feature>
<evidence type="ECO:0000313" key="2">
    <source>
        <dbReference type="EMBL" id="KAJ7224576.1"/>
    </source>
</evidence>
<dbReference type="InterPro" id="IPR020864">
    <property type="entry name" value="MACPF"/>
</dbReference>
<sequence length="155" mass="17011">KVHSSYNFPRVKVFLDGDDLEVSDVCKKFWDTEGRGYDGVDRFYKKFGTIFTRTTLLGARLHSIVETKSCLTVTENTKKEEKIAAVSASFSSPFGSGSAGASYKNSSEVGAATSKEDKSGLMKWEARGGATFLAVDATAWINTVGVYQNWRVIEV</sequence>
<dbReference type="Proteomes" id="UP001219525">
    <property type="component" value="Unassembled WGS sequence"/>
</dbReference>
<proteinExistence type="predicted"/>
<feature type="non-terminal residue" evidence="2">
    <location>
        <position position="155"/>
    </location>
</feature>
<protein>
    <recommendedName>
        <fullName evidence="1">MACPF domain-containing protein</fullName>
    </recommendedName>
</protein>
<keyword evidence="3" id="KW-1185">Reference proteome</keyword>
<accession>A0AAD6YNI9</accession>
<feature type="domain" description="MACPF" evidence="1">
    <location>
        <begin position="1"/>
        <end position="155"/>
    </location>
</feature>
<comment type="caution">
    <text evidence="2">The sequence shown here is derived from an EMBL/GenBank/DDBJ whole genome shotgun (WGS) entry which is preliminary data.</text>
</comment>
<gene>
    <name evidence="2" type="ORF">GGX14DRAFT_426267</name>
</gene>
<organism evidence="2 3">
    <name type="scientific">Mycena pura</name>
    <dbReference type="NCBI Taxonomy" id="153505"/>
    <lineage>
        <taxon>Eukaryota</taxon>
        <taxon>Fungi</taxon>
        <taxon>Dikarya</taxon>
        <taxon>Basidiomycota</taxon>
        <taxon>Agaricomycotina</taxon>
        <taxon>Agaricomycetes</taxon>
        <taxon>Agaricomycetidae</taxon>
        <taxon>Agaricales</taxon>
        <taxon>Marasmiineae</taxon>
        <taxon>Mycenaceae</taxon>
        <taxon>Mycena</taxon>
    </lineage>
</organism>
<dbReference type="Pfam" id="PF22693">
    <property type="entry name" value="MACPF_1"/>
    <property type="match status" value="1"/>
</dbReference>